<dbReference type="InterPro" id="IPR012156">
    <property type="entry name" value="Cold_shock_CspA"/>
</dbReference>
<dbReference type="Pfam" id="PF00313">
    <property type="entry name" value="CSD"/>
    <property type="match status" value="1"/>
</dbReference>
<comment type="subcellular location">
    <subcellularLocation>
        <location evidence="1 5">Cytoplasm</location>
    </subcellularLocation>
</comment>
<dbReference type="Proteomes" id="UP001548189">
    <property type="component" value="Unassembled WGS sequence"/>
</dbReference>
<reference evidence="7 8" key="1">
    <citation type="submission" date="2024-06" db="EMBL/GenBank/DDBJ databases">
        <authorList>
            <person name="Li F."/>
        </authorList>
    </citation>
    <scope>NUCLEOTIDE SEQUENCE [LARGE SCALE GENOMIC DNA]</scope>
    <source>
        <strain evidence="7 8">GXAS 311</strain>
    </source>
</reference>
<dbReference type="CDD" id="cd04458">
    <property type="entry name" value="CSP_CDS"/>
    <property type="match status" value="1"/>
</dbReference>
<evidence type="ECO:0000313" key="8">
    <source>
        <dbReference type="Proteomes" id="UP001548189"/>
    </source>
</evidence>
<dbReference type="SUPFAM" id="SSF50249">
    <property type="entry name" value="Nucleic acid-binding proteins"/>
    <property type="match status" value="1"/>
</dbReference>
<evidence type="ECO:0000256" key="1">
    <source>
        <dbReference type="ARBA" id="ARBA00004496"/>
    </source>
</evidence>
<dbReference type="RefSeq" id="WP_353873434.1">
    <property type="nucleotide sequence ID" value="NZ_JBEVCJ010000001.1"/>
</dbReference>
<dbReference type="InterPro" id="IPR011129">
    <property type="entry name" value="CSD"/>
</dbReference>
<keyword evidence="3" id="KW-0963">Cytoplasm</keyword>
<evidence type="ECO:0000313" key="7">
    <source>
        <dbReference type="EMBL" id="MET1253895.1"/>
    </source>
</evidence>
<dbReference type="SMART" id="SM00357">
    <property type="entry name" value="CSP"/>
    <property type="match status" value="1"/>
</dbReference>
<feature type="domain" description="CSD" evidence="6">
    <location>
        <begin position="1"/>
        <end position="66"/>
    </location>
</feature>
<dbReference type="InterPro" id="IPR012340">
    <property type="entry name" value="NA-bd_OB-fold"/>
</dbReference>
<dbReference type="EMBL" id="JBEVCJ010000001">
    <property type="protein sequence ID" value="MET1253895.1"/>
    <property type="molecule type" value="Genomic_DNA"/>
</dbReference>
<dbReference type="PIRSF" id="PIRSF002599">
    <property type="entry name" value="Cold_shock_A"/>
    <property type="match status" value="1"/>
</dbReference>
<dbReference type="Gene3D" id="2.40.50.140">
    <property type="entry name" value="Nucleic acid-binding proteins"/>
    <property type="match status" value="1"/>
</dbReference>
<dbReference type="NCBIfam" id="TIGR02381">
    <property type="entry name" value="cspD"/>
    <property type="match status" value="1"/>
</dbReference>
<dbReference type="InterPro" id="IPR019844">
    <property type="entry name" value="CSD_CS"/>
</dbReference>
<dbReference type="InterPro" id="IPR012751">
    <property type="entry name" value="CspD"/>
</dbReference>
<dbReference type="PROSITE" id="PS00352">
    <property type="entry name" value="CSD_1"/>
    <property type="match status" value="1"/>
</dbReference>
<evidence type="ECO:0000259" key="6">
    <source>
        <dbReference type="PROSITE" id="PS51857"/>
    </source>
</evidence>
<evidence type="ECO:0000256" key="4">
    <source>
        <dbReference type="ARBA" id="ARBA00023125"/>
    </source>
</evidence>
<protein>
    <recommendedName>
        <fullName evidence="2">Cold shock-like protein CspD</fullName>
    </recommendedName>
</protein>
<dbReference type="PROSITE" id="PS51857">
    <property type="entry name" value="CSD_2"/>
    <property type="match status" value="1"/>
</dbReference>
<proteinExistence type="predicted"/>
<organism evidence="7 8">
    <name type="scientific">Aliikangiella maris</name>
    <dbReference type="NCBI Taxonomy" id="3162458"/>
    <lineage>
        <taxon>Bacteria</taxon>
        <taxon>Pseudomonadati</taxon>
        <taxon>Pseudomonadota</taxon>
        <taxon>Gammaproteobacteria</taxon>
        <taxon>Oceanospirillales</taxon>
        <taxon>Pleioneaceae</taxon>
        <taxon>Aliikangiella</taxon>
    </lineage>
</organism>
<comment type="caution">
    <text evidence="7">The sequence shown here is derived from an EMBL/GenBank/DDBJ whole genome shotgun (WGS) entry which is preliminary data.</text>
</comment>
<gene>
    <name evidence="7" type="primary">cspD</name>
    <name evidence="7" type="ORF">ABVT43_02035</name>
</gene>
<dbReference type="InterPro" id="IPR002059">
    <property type="entry name" value="CSP_DNA-bd"/>
</dbReference>
<accession>A0ABV2BPP5</accession>
<keyword evidence="4" id="KW-0238">DNA-binding</keyword>
<dbReference type="PANTHER" id="PTHR11544">
    <property type="entry name" value="COLD SHOCK DOMAIN CONTAINING PROTEINS"/>
    <property type="match status" value="1"/>
</dbReference>
<sequence length="83" mass="9134">MATGTVKWFNNAKGYGFIRPDNGGDDIFAHYSTIEMEGYKSLKAGQEVVFDTCEGPKGLHALDITPIGAESKQIKQEQQSTHE</sequence>
<keyword evidence="8" id="KW-1185">Reference proteome</keyword>
<dbReference type="PRINTS" id="PR00050">
    <property type="entry name" value="COLDSHOCK"/>
</dbReference>
<name>A0ABV2BPP5_9GAMM</name>
<evidence type="ECO:0000256" key="5">
    <source>
        <dbReference type="RuleBase" id="RU000408"/>
    </source>
</evidence>
<evidence type="ECO:0000256" key="3">
    <source>
        <dbReference type="ARBA" id="ARBA00022490"/>
    </source>
</evidence>
<evidence type="ECO:0000256" key="2">
    <source>
        <dbReference type="ARBA" id="ARBA00022318"/>
    </source>
</evidence>
<dbReference type="InterPro" id="IPR050181">
    <property type="entry name" value="Cold_shock_domain"/>
</dbReference>